<gene>
    <name evidence="1" type="ORF">BHF72_1365</name>
</gene>
<sequence>MIWEKIKTDIYYSDGSLRDIYVLDSTIEDWKKWIDFINENYQVKFEYFDNQGNKKIESKINFDEVSKYWNNYENSISAEFLVGEVLLKCYFFSIDEIENDFFPEEVKTIEQHNLIIEYLKSISKILNKEVILTPENYSEGFRKLITIN</sequence>
<dbReference type="RefSeq" id="WP_069797032.1">
    <property type="nucleotide sequence ID" value="NZ_CP034157.1"/>
</dbReference>
<comment type="caution">
    <text evidence="1">The sequence shown here is derived from an EMBL/GenBank/DDBJ whole genome shotgun (WGS) entry which is preliminary data.</text>
</comment>
<evidence type="ECO:0000313" key="2">
    <source>
        <dbReference type="Proteomes" id="UP000095601"/>
    </source>
</evidence>
<accession>A0A1E5UH24</accession>
<proteinExistence type="predicted"/>
<dbReference type="EMBL" id="MKGI01000011">
    <property type="protein sequence ID" value="OEL12177.1"/>
    <property type="molecule type" value="Genomic_DNA"/>
</dbReference>
<organism evidence="1 2">
    <name type="scientific">Cloacibacterium normanense</name>
    <dbReference type="NCBI Taxonomy" id="237258"/>
    <lineage>
        <taxon>Bacteria</taxon>
        <taxon>Pseudomonadati</taxon>
        <taxon>Bacteroidota</taxon>
        <taxon>Flavobacteriia</taxon>
        <taxon>Flavobacteriales</taxon>
        <taxon>Weeksellaceae</taxon>
    </lineage>
</organism>
<dbReference type="AlphaFoldDB" id="A0A1E5UH24"/>
<dbReference type="KEGG" id="cnr:EB819_07395"/>
<evidence type="ECO:0000313" key="1">
    <source>
        <dbReference type="EMBL" id="OEL12177.1"/>
    </source>
</evidence>
<keyword evidence="2" id="KW-1185">Reference proteome</keyword>
<protein>
    <submittedName>
        <fullName evidence="1">Uncharacterized protein</fullName>
    </submittedName>
</protein>
<name>A0A1E5UH24_9FLAO</name>
<reference evidence="1 2" key="1">
    <citation type="submission" date="2016-09" db="EMBL/GenBank/DDBJ databases">
        <authorList>
            <person name="Capua I."/>
            <person name="De Benedictis P."/>
            <person name="Joannis T."/>
            <person name="Lombin L.H."/>
            <person name="Cattoli G."/>
        </authorList>
    </citation>
    <scope>NUCLEOTIDE SEQUENCE [LARGE SCALE GENOMIC DNA]</scope>
    <source>
        <strain evidence="1 2">NRS-1</strain>
    </source>
</reference>
<dbReference type="Proteomes" id="UP000095601">
    <property type="component" value="Unassembled WGS sequence"/>
</dbReference>
<dbReference type="STRING" id="237258.SAMN04489756_10945"/>
<dbReference type="OrthoDB" id="7875217at2"/>